<keyword evidence="2" id="KW-0645">Protease</keyword>
<evidence type="ECO:0000259" key="5">
    <source>
        <dbReference type="Pfam" id="PF00326"/>
    </source>
</evidence>
<keyword evidence="3 7" id="KW-0378">Hydrolase</keyword>
<gene>
    <name evidence="7" type="ORF">CUJ84_pRLN3000328</name>
</gene>
<evidence type="ECO:0000313" key="8">
    <source>
        <dbReference type="Proteomes" id="UP000238523"/>
    </source>
</evidence>
<dbReference type="GO" id="GO:0004252">
    <property type="term" value="F:serine-type endopeptidase activity"/>
    <property type="evidence" value="ECO:0007669"/>
    <property type="project" value="InterPro"/>
</dbReference>
<dbReference type="InterPro" id="IPR029058">
    <property type="entry name" value="AB_hydrolase_fold"/>
</dbReference>
<name>A0A2K9ZGR3_RHILE</name>
<evidence type="ECO:0000256" key="1">
    <source>
        <dbReference type="ARBA" id="ARBA00005228"/>
    </source>
</evidence>
<dbReference type="EC" id="3.4.21.-" evidence="7"/>
<geneLocation type="plasmid" evidence="8">
    <name>prln3</name>
</geneLocation>
<evidence type="ECO:0000256" key="2">
    <source>
        <dbReference type="ARBA" id="ARBA00022670"/>
    </source>
</evidence>
<evidence type="ECO:0000256" key="3">
    <source>
        <dbReference type="ARBA" id="ARBA00022801"/>
    </source>
</evidence>
<organism evidence="7 8">
    <name type="scientific">Rhizobium leguminosarum</name>
    <dbReference type="NCBI Taxonomy" id="384"/>
    <lineage>
        <taxon>Bacteria</taxon>
        <taxon>Pseudomonadati</taxon>
        <taxon>Pseudomonadota</taxon>
        <taxon>Alphaproteobacteria</taxon>
        <taxon>Hyphomicrobiales</taxon>
        <taxon>Rhizobiaceae</taxon>
        <taxon>Rhizobium/Agrobacterium group</taxon>
        <taxon>Rhizobium</taxon>
    </lineage>
</organism>
<dbReference type="SUPFAM" id="SSF53474">
    <property type="entry name" value="alpha/beta-Hydrolases"/>
    <property type="match status" value="1"/>
</dbReference>
<evidence type="ECO:0000259" key="6">
    <source>
        <dbReference type="Pfam" id="PF02897"/>
    </source>
</evidence>
<keyword evidence="4" id="KW-0720">Serine protease</keyword>
<dbReference type="SUPFAM" id="SSF50993">
    <property type="entry name" value="Peptidase/esterase 'gauge' domain"/>
    <property type="match status" value="1"/>
</dbReference>
<comment type="similarity">
    <text evidence="1">Belongs to the peptidase S9A family.</text>
</comment>
<dbReference type="Pfam" id="PF02897">
    <property type="entry name" value="Peptidase_S9_N"/>
    <property type="match status" value="1"/>
</dbReference>
<dbReference type="AlphaFoldDB" id="A0A2K9ZGR3"/>
<dbReference type="PRINTS" id="PR00862">
    <property type="entry name" value="PROLIGOPTASE"/>
</dbReference>
<dbReference type="PANTHER" id="PTHR11757:SF19">
    <property type="entry name" value="PROLYL ENDOPEPTIDASE-LIKE"/>
    <property type="match status" value="1"/>
</dbReference>
<evidence type="ECO:0000256" key="4">
    <source>
        <dbReference type="ARBA" id="ARBA00022825"/>
    </source>
</evidence>
<dbReference type="GO" id="GO:0006508">
    <property type="term" value="P:proteolysis"/>
    <property type="evidence" value="ECO:0007669"/>
    <property type="project" value="UniProtKB-KW"/>
</dbReference>
<dbReference type="InterPro" id="IPR023302">
    <property type="entry name" value="Pept_S9A_N"/>
</dbReference>
<keyword evidence="7" id="KW-0614">Plasmid</keyword>
<proteinExistence type="inferred from homology"/>
<dbReference type="Gene3D" id="2.130.10.120">
    <property type="entry name" value="Prolyl oligopeptidase, N-terminal domain"/>
    <property type="match status" value="1"/>
</dbReference>
<dbReference type="EMBL" id="CP025015">
    <property type="protein sequence ID" value="AUW47453.1"/>
    <property type="molecule type" value="Genomic_DNA"/>
</dbReference>
<accession>A0A2K9ZGR3</accession>
<reference evidence="7 8" key="1">
    <citation type="submission" date="2017-11" db="EMBL/GenBank/DDBJ databases">
        <title>Complete genome of Rhizobium leguminosarum Norway, an ineffective micro-symbiont.</title>
        <authorList>
            <person name="Hoffrichter A."/>
            <person name="Liang J."/>
            <person name="Brachmann A."/>
            <person name="Marin M."/>
        </authorList>
    </citation>
    <scope>NUCLEOTIDE SEQUENCE [LARGE SCALE GENOMIC DNA]</scope>
    <source>
        <strain evidence="7 8">Norway</strain>
        <plasmid evidence="8">prln3</plasmid>
    </source>
</reference>
<dbReference type="InterPro" id="IPR001375">
    <property type="entry name" value="Peptidase_S9_cat"/>
</dbReference>
<dbReference type="Pfam" id="PF00326">
    <property type="entry name" value="Peptidase_S9"/>
    <property type="match status" value="1"/>
</dbReference>
<feature type="domain" description="Peptidase S9A N-terminal" evidence="6">
    <location>
        <begin position="9"/>
        <end position="420"/>
    </location>
</feature>
<sequence length="708" mass="79537">MMGEQILHPPLPRAEARIRVLHEDVTTDKFGWLRNRENPDVLQYLEAENRYAEQATAHLAEIKQQLVAEIKARKAGGGSHPVLTVGPFEYFRMQEDGLPHPAWWRRPVAGGPDELVMDPNLIPHAAVFFTLGIFEPSDDGRYLAYSFDVVGDEGFELRVRDVSRGQEVWRGPARVGQAVWAADSQSLFFSQERSDRRQHDRIVRFDVEASKSEVVFEESNERLAVVVRRSHSGAWLFLNVVPGCDNTLRVQRGAAEVWCLASNSPKGKWRRIVARDLGHKIYAEHWNDRFLFRVDDNGPDWRMVSAPTDDPSPSQWKEFVPHRAGVTLEEVHVFDQDLVSLERENLRPRLVVYGRTGEVKSVIVPEASTCTLKVGVSAGGSYSVARHRFCSSQLIYSVSSFIRPDTFTEYDMENGRSKIVYQAKVPSYDASQYVATIIMADAEDGVQVPISLVSCRDRQPGGPVLLNVYGCYGTTRWPSFFSAPSCLDERLSLLDRGIAFGIVHVRGGGEFGRRWYDAAIRDRKTVTYTDLIRCAETLVEKGYASRDGIIIEGKSAGGGTVLAAAALRPDLFRAVIAEVPVADIIDTELDFNMPFALAETAEYGDPRAPDEYSYMRTYDPYYNLDADRPLPPTYIDAALDDSQVLYHQPARYVAQRRSCTPNRDPALVFRTRMLGGHSGFSHGPAVVEEAAFRQAWILDRVNLADSLK</sequence>
<dbReference type="Proteomes" id="UP000238523">
    <property type="component" value="Plasmid pRLN3"/>
</dbReference>
<dbReference type="PANTHER" id="PTHR11757">
    <property type="entry name" value="PROTEASE FAMILY S9A OLIGOPEPTIDASE"/>
    <property type="match status" value="1"/>
</dbReference>
<protein>
    <submittedName>
        <fullName evidence="7">Putative peptidase y4qF</fullName>
        <ecNumber evidence="7">3.4.21.-</ecNumber>
    </submittedName>
</protein>
<feature type="domain" description="Peptidase S9 prolyl oligopeptidase catalytic" evidence="5">
    <location>
        <begin position="489"/>
        <end position="700"/>
    </location>
</feature>
<dbReference type="Gene3D" id="3.40.50.1820">
    <property type="entry name" value="alpha/beta hydrolase"/>
    <property type="match status" value="1"/>
</dbReference>
<dbReference type="InterPro" id="IPR002470">
    <property type="entry name" value="Peptidase_S9A"/>
</dbReference>
<evidence type="ECO:0000313" key="7">
    <source>
        <dbReference type="EMBL" id="AUW47453.1"/>
    </source>
</evidence>
<dbReference type="InterPro" id="IPR051543">
    <property type="entry name" value="Serine_Peptidase_S9A"/>
</dbReference>